<comment type="caution">
    <text evidence="1">The sequence shown here is derived from an EMBL/GenBank/DDBJ whole genome shotgun (WGS) entry which is preliminary data.</text>
</comment>
<name>A0A1C0YE47_9BACL</name>
<reference evidence="1 2" key="1">
    <citation type="submission" date="2016-07" db="EMBL/GenBank/DDBJ databases">
        <title>Caryophanon tenue genome sequencing.</title>
        <authorList>
            <person name="Verma A."/>
            <person name="Pal Y."/>
            <person name="Krishnamurthi S."/>
        </authorList>
    </citation>
    <scope>NUCLEOTIDE SEQUENCE [LARGE SCALE GENOMIC DNA]</scope>
    <source>
        <strain evidence="1 2">DSM 14152</strain>
    </source>
</reference>
<sequence>MLKLMEEWLYRFFFIWYLIGLVVVAFHLLPARVTWAYDVFFSVAALLALRYMQKTFGSVIGCVVTAAIAGISYMMFYIFITLNGYIGSFTFSEKWTFVVEGVPVMFIGMVLLTIAATHAVVQLWQLPTFIKPVMATCLTIVLVIIVQPVGVTLQFWAQQLQMSTWLIYVSAVLIGVLCIQVFLQYAGFANVHKWTLKLQFVYYALWGMFVFWALLHSLFQEVIMSTLLLIVMVLVGKGSTYGREKQS</sequence>
<protein>
    <submittedName>
        <fullName evidence="1">Uncharacterized protein</fullName>
    </submittedName>
</protein>
<dbReference type="OrthoDB" id="9811293at2"/>
<evidence type="ECO:0000313" key="2">
    <source>
        <dbReference type="Proteomes" id="UP000093199"/>
    </source>
</evidence>
<proteinExistence type="predicted"/>
<dbReference type="STRING" id="33978.A6M13_13580"/>
<accession>A0A1C0YE47</accession>
<dbReference type="AlphaFoldDB" id="A0A1C0YE47"/>
<dbReference type="Proteomes" id="UP000093199">
    <property type="component" value="Unassembled WGS sequence"/>
</dbReference>
<evidence type="ECO:0000313" key="1">
    <source>
        <dbReference type="EMBL" id="OCS85462.1"/>
    </source>
</evidence>
<organism evidence="1 2">
    <name type="scientific">Caryophanon tenue</name>
    <dbReference type="NCBI Taxonomy" id="33978"/>
    <lineage>
        <taxon>Bacteria</taxon>
        <taxon>Bacillati</taxon>
        <taxon>Bacillota</taxon>
        <taxon>Bacilli</taxon>
        <taxon>Bacillales</taxon>
        <taxon>Caryophanaceae</taxon>
        <taxon>Caryophanon</taxon>
    </lineage>
</organism>
<dbReference type="EMBL" id="MASJ01000014">
    <property type="protein sequence ID" value="OCS85462.1"/>
    <property type="molecule type" value="Genomic_DNA"/>
</dbReference>
<gene>
    <name evidence="1" type="ORF">A6M13_13580</name>
</gene>
<keyword evidence="2" id="KW-1185">Reference proteome</keyword>
<dbReference type="RefSeq" id="WP_066545049.1">
    <property type="nucleotide sequence ID" value="NZ_MASJ01000014.1"/>
</dbReference>